<comment type="caution">
    <text evidence="2">The sequence shown here is derived from an EMBL/GenBank/DDBJ whole genome shotgun (WGS) entry which is preliminary data.</text>
</comment>
<name>A0AA40EQX9_9PEZI</name>
<dbReference type="Proteomes" id="UP001172155">
    <property type="component" value="Unassembled WGS sequence"/>
</dbReference>
<gene>
    <name evidence="2" type="ORF">B0T18DRAFT_190769</name>
</gene>
<proteinExistence type="predicted"/>
<evidence type="ECO:0000313" key="2">
    <source>
        <dbReference type="EMBL" id="KAK0743780.1"/>
    </source>
</evidence>
<sequence length="217" mass="24307">MCYRPLVCTMQALACPVLTPSPTPFLDLFPSSPTPPVIVGRGERGRPSPGPNLFTTEREISFTPEAMEAPSSREPKKNARSHVPSVSDRFLLIHTCMDRPASSNPRGGRHAAAAQLCFSSHPIPLERTPRPTPSGRQIRGYFLFFYAYIRRRPHPTLWLGHGSACRRQPYHRKKTTRPLSRRETNTALPSSCLRPLSPTLEEAESHRSGTFWACLHA</sequence>
<dbReference type="AlphaFoldDB" id="A0AA40EQX9"/>
<evidence type="ECO:0000256" key="1">
    <source>
        <dbReference type="SAM" id="MobiDB-lite"/>
    </source>
</evidence>
<keyword evidence="3" id="KW-1185">Reference proteome</keyword>
<accession>A0AA40EQX9</accession>
<evidence type="ECO:0000313" key="3">
    <source>
        <dbReference type="Proteomes" id="UP001172155"/>
    </source>
</evidence>
<protein>
    <submittedName>
        <fullName evidence="2">Uncharacterized protein</fullName>
    </submittedName>
</protein>
<reference evidence="2" key="1">
    <citation type="submission" date="2023-06" db="EMBL/GenBank/DDBJ databases">
        <title>Genome-scale phylogeny and comparative genomics of the fungal order Sordariales.</title>
        <authorList>
            <consortium name="Lawrence Berkeley National Laboratory"/>
            <person name="Hensen N."/>
            <person name="Bonometti L."/>
            <person name="Westerberg I."/>
            <person name="Brannstrom I.O."/>
            <person name="Guillou S."/>
            <person name="Cros-Aarteil S."/>
            <person name="Calhoun S."/>
            <person name="Haridas S."/>
            <person name="Kuo A."/>
            <person name="Mondo S."/>
            <person name="Pangilinan J."/>
            <person name="Riley R."/>
            <person name="LaButti K."/>
            <person name="Andreopoulos B."/>
            <person name="Lipzen A."/>
            <person name="Chen C."/>
            <person name="Yanf M."/>
            <person name="Daum C."/>
            <person name="Ng V."/>
            <person name="Clum A."/>
            <person name="Steindorff A."/>
            <person name="Ohm R."/>
            <person name="Martin F."/>
            <person name="Silar P."/>
            <person name="Natvig D."/>
            <person name="Lalanne C."/>
            <person name="Gautier V."/>
            <person name="Ament-velasquez S.L."/>
            <person name="Kruys A."/>
            <person name="Hutchinson M.I."/>
            <person name="Powell A.J."/>
            <person name="Barry K."/>
            <person name="Miller A.N."/>
            <person name="Grigoriev I.V."/>
            <person name="Debuchy R."/>
            <person name="Gladieux P."/>
            <person name="Thoren M.H."/>
            <person name="Johannesson H."/>
        </authorList>
    </citation>
    <scope>NUCLEOTIDE SEQUENCE</scope>
    <source>
        <strain evidence="2">SMH3187-1</strain>
    </source>
</reference>
<organism evidence="2 3">
    <name type="scientific">Schizothecium vesticola</name>
    <dbReference type="NCBI Taxonomy" id="314040"/>
    <lineage>
        <taxon>Eukaryota</taxon>
        <taxon>Fungi</taxon>
        <taxon>Dikarya</taxon>
        <taxon>Ascomycota</taxon>
        <taxon>Pezizomycotina</taxon>
        <taxon>Sordariomycetes</taxon>
        <taxon>Sordariomycetidae</taxon>
        <taxon>Sordariales</taxon>
        <taxon>Schizotheciaceae</taxon>
        <taxon>Schizothecium</taxon>
    </lineage>
</organism>
<feature type="region of interest" description="Disordered" evidence="1">
    <location>
        <begin position="169"/>
        <end position="193"/>
    </location>
</feature>
<dbReference type="EMBL" id="JAUKUD010000005">
    <property type="protein sequence ID" value="KAK0743780.1"/>
    <property type="molecule type" value="Genomic_DNA"/>
</dbReference>
<feature type="region of interest" description="Disordered" evidence="1">
    <location>
        <begin position="64"/>
        <end position="84"/>
    </location>
</feature>